<dbReference type="Proteomes" id="UP000507470">
    <property type="component" value="Unassembled WGS sequence"/>
</dbReference>
<dbReference type="OrthoDB" id="5809364at2759"/>
<dbReference type="Pfam" id="PF02931">
    <property type="entry name" value="Neur_chan_LBD"/>
    <property type="match status" value="1"/>
</dbReference>
<dbReference type="Gene3D" id="1.20.58.390">
    <property type="entry name" value="Neurotransmitter-gated ion-channel transmembrane domain"/>
    <property type="match status" value="1"/>
</dbReference>
<dbReference type="FunFam" id="2.70.170.10:FF:000028">
    <property type="entry name" value="AcetylCholine Receptor"/>
    <property type="match status" value="1"/>
</dbReference>
<evidence type="ECO:0000256" key="4">
    <source>
        <dbReference type="ARBA" id="ARBA00023136"/>
    </source>
</evidence>
<dbReference type="InterPro" id="IPR038050">
    <property type="entry name" value="Neuro_actylchol_rec"/>
</dbReference>
<evidence type="ECO:0000256" key="5">
    <source>
        <dbReference type="SAM" id="Phobius"/>
    </source>
</evidence>
<comment type="subcellular location">
    <subcellularLocation>
        <location evidence="1">Membrane</location>
        <topology evidence="1">Multi-pass membrane protein</topology>
    </subcellularLocation>
</comment>
<dbReference type="Pfam" id="PF02932">
    <property type="entry name" value="Neur_chan_memb"/>
    <property type="match status" value="1"/>
</dbReference>
<dbReference type="SUPFAM" id="SSF90112">
    <property type="entry name" value="Neurotransmitter-gated ion-channel transmembrane pore"/>
    <property type="match status" value="1"/>
</dbReference>
<dbReference type="InterPro" id="IPR036719">
    <property type="entry name" value="Neuro-gated_channel_TM_sf"/>
</dbReference>
<dbReference type="GO" id="GO:0004888">
    <property type="term" value="F:transmembrane signaling receptor activity"/>
    <property type="evidence" value="ECO:0007669"/>
    <property type="project" value="InterPro"/>
</dbReference>
<feature type="domain" description="Neurotransmitter-gated ion-channel transmembrane" evidence="7">
    <location>
        <begin position="311"/>
        <end position="411"/>
    </location>
</feature>
<proteinExistence type="predicted"/>
<evidence type="ECO:0000259" key="6">
    <source>
        <dbReference type="Pfam" id="PF02931"/>
    </source>
</evidence>
<dbReference type="CDD" id="cd18989">
    <property type="entry name" value="LGIC_ECD_cation"/>
    <property type="match status" value="1"/>
</dbReference>
<evidence type="ECO:0000313" key="9">
    <source>
        <dbReference type="Proteomes" id="UP000507470"/>
    </source>
</evidence>
<dbReference type="InterPro" id="IPR006029">
    <property type="entry name" value="Neurotrans-gated_channel_TM"/>
</dbReference>
<accession>A0A6J8CBY3</accession>
<organism evidence="8 9">
    <name type="scientific">Mytilus coruscus</name>
    <name type="common">Sea mussel</name>
    <dbReference type="NCBI Taxonomy" id="42192"/>
    <lineage>
        <taxon>Eukaryota</taxon>
        <taxon>Metazoa</taxon>
        <taxon>Spiralia</taxon>
        <taxon>Lophotrochozoa</taxon>
        <taxon>Mollusca</taxon>
        <taxon>Bivalvia</taxon>
        <taxon>Autobranchia</taxon>
        <taxon>Pteriomorphia</taxon>
        <taxon>Mytilida</taxon>
        <taxon>Mytiloidea</taxon>
        <taxon>Mytilidae</taxon>
        <taxon>Mytilinae</taxon>
        <taxon>Mytilus</taxon>
    </lineage>
</organism>
<sequence length="489" mass="55753">MLGFLKRNQRTSNSETKTNAYVAMVRSNLDYCATVWNPYQKEQVKKVEMVQRHAARYATNRYRNTSSVGSMLEEIDWESLENRRVKSQLTLLYKVTYNDIDTLYTDIFASHQKSFIPNSDFSTALNVTVKLYLMAIVRFDEVDENVDVSIGIEVRWDDAGFNWNPSSYGNAEYIIMSHTDVWTPKLVLVNSVETYEPIGKNYDLFVTIYYNGSVSIANGDVMSAKCTSNVYKFPFDSQTCDLNFVVWGISANDINLKADSNPVDLSFYTPNSDWSLESYTGETIVNNGYSNFKMTFTVKRAPLYYNIVVACPTILFSLLNPLVFLLPIESGDRIGLSTTILLSYAIFLTMVRMAVPGSSNPMSLLLVMMIVTITFSGITVAVTIYKSSLYHRDPQSKLNNVFKFFGSKVPWRQRLVAIRPGSKDIETVSVNSSTEIPITWKDVCNGLDKYMMVLSYFSFLLLMWHISLLLLYDYFTKKKRISLFSNTTG</sequence>
<protein>
    <recommendedName>
        <fullName evidence="10">CHRNN</fullName>
    </recommendedName>
</protein>
<dbReference type="GO" id="GO:0016020">
    <property type="term" value="C:membrane"/>
    <property type="evidence" value="ECO:0007669"/>
    <property type="project" value="UniProtKB-SubCell"/>
</dbReference>
<evidence type="ECO:0008006" key="10">
    <source>
        <dbReference type="Google" id="ProtNLM"/>
    </source>
</evidence>
<dbReference type="InterPro" id="IPR036734">
    <property type="entry name" value="Neur_chan_lig-bd_sf"/>
</dbReference>
<dbReference type="GO" id="GO:0005230">
    <property type="term" value="F:extracellular ligand-gated monoatomic ion channel activity"/>
    <property type="evidence" value="ECO:0007669"/>
    <property type="project" value="InterPro"/>
</dbReference>
<dbReference type="EMBL" id="CACVKT020005038">
    <property type="protein sequence ID" value="CAC5392659.1"/>
    <property type="molecule type" value="Genomic_DNA"/>
</dbReference>
<evidence type="ECO:0000256" key="1">
    <source>
        <dbReference type="ARBA" id="ARBA00004141"/>
    </source>
</evidence>
<name>A0A6J8CBY3_MYTCO</name>
<feature type="domain" description="Neurotransmitter-gated ion-channel ligand-binding" evidence="6">
    <location>
        <begin position="102"/>
        <end position="301"/>
    </location>
</feature>
<keyword evidence="2 5" id="KW-0812">Transmembrane</keyword>
<evidence type="ECO:0000313" key="8">
    <source>
        <dbReference type="EMBL" id="CAC5392659.1"/>
    </source>
</evidence>
<evidence type="ECO:0000259" key="7">
    <source>
        <dbReference type="Pfam" id="PF02932"/>
    </source>
</evidence>
<evidence type="ECO:0000256" key="3">
    <source>
        <dbReference type="ARBA" id="ARBA00022989"/>
    </source>
</evidence>
<dbReference type="AlphaFoldDB" id="A0A6J8CBY3"/>
<keyword evidence="3 5" id="KW-1133">Transmembrane helix</keyword>
<feature type="transmembrane region" description="Helical" evidence="5">
    <location>
        <begin position="450"/>
        <end position="472"/>
    </location>
</feature>
<keyword evidence="9" id="KW-1185">Reference proteome</keyword>
<dbReference type="Gene3D" id="2.70.170.10">
    <property type="entry name" value="Neurotransmitter-gated ion-channel ligand-binding domain"/>
    <property type="match status" value="1"/>
</dbReference>
<keyword evidence="4 5" id="KW-0472">Membrane</keyword>
<feature type="transmembrane region" description="Helical" evidence="5">
    <location>
        <begin position="303"/>
        <end position="328"/>
    </location>
</feature>
<feature type="transmembrane region" description="Helical" evidence="5">
    <location>
        <begin position="363"/>
        <end position="385"/>
    </location>
</feature>
<feature type="transmembrane region" description="Helical" evidence="5">
    <location>
        <begin position="334"/>
        <end position="351"/>
    </location>
</feature>
<dbReference type="CDD" id="cd19051">
    <property type="entry name" value="LGIC_TM_cation"/>
    <property type="match status" value="1"/>
</dbReference>
<gene>
    <name evidence="8" type="ORF">MCOR_27587</name>
</gene>
<dbReference type="PRINTS" id="PR00252">
    <property type="entry name" value="NRIONCHANNEL"/>
</dbReference>
<dbReference type="PANTHER" id="PTHR18945">
    <property type="entry name" value="NEUROTRANSMITTER GATED ION CHANNEL"/>
    <property type="match status" value="1"/>
</dbReference>
<evidence type="ECO:0000256" key="2">
    <source>
        <dbReference type="ARBA" id="ARBA00022692"/>
    </source>
</evidence>
<dbReference type="SUPFAM" id="SSF63712">
    <property type="entry name" value="Nicotinic receptor ligand binding domain-like"/>
    <property type="match status" value="1"/>
</dbReference>
<reference evidence="8 9" key="1">
    <citation type="submission" date="2020-06" db="EMBL/GenBank/DDBJ databases">
        <authorList>
            <person name="Li R."/>
            <person name="Bekaert M."/>
        </authorList>
    </citation>
    <scope>NUCLEOTIDE SEQUENCE [LARGE SCALE GENOMIC DNA]</scope>
    <source>
        <strain evidence="9">wild</strain>
    </source>
</reference>
<dbReference type="InterPro" id="IPR006202">
    <property type="entry name" value="Neur_chan_lig-bd"/>
</dbReference>
<dbReference type="InterPro" id="IPR006201">
    <property type="entry name" value="Neur_channel"/>
</dbReference>